<dbReference type="Proteomes" id="UP001050975">
    <property type="component" value="Unassembled WGS sequence"/>
</dbReference>
<dbReference type="Pfam" id="PF13231">
    <property type="entry name" value="PMT_2"/>
    <property type="match status" value="1"/>
</dbReference>
<dbReference type="PANTHER" id="PTHR33908:SF11">
    <property type="entry name" value="MEMBRANE PROTEIN"/>
    <property type="match status" value="1"/>
</dbReference>
<dbReference type="AlphaFoldDB" id="A0AAV3XSC3"/>
<dbReference type="InterPro" id="IPR050297">
    <property type="entry name" value="LipidA_mod_glycosyltrf_83"/>
</dbReference>
<feature type="domain" description="Glycosyltransferase RgtA/B/C/D-like" evidence="9">
    <location>
        <begin position="106"/>
        <end position="229"/>
    </location>
</feature>
<feature type="transmembrane region" description="Helical" evidence="8">
    <location>
        <begin position="69"/>
        <end position="87"/>
    </location>
</feature>
<accession>A0AAV3XSC3</accession>
<comment type="caution">
    <text evidence="10">The sequence shown here is derived from an EMBL/GenBank/DDBJ whole genome shotgun (WGS) entry which is preliminary data.</text>
</comment>
<sequence>MKAYLKSVNQFKIAMIIILCFSVFINSYSMGWGLPSFNAWAADELIPLRVIDGIEKGFSNGWHFKYPPFHFYVLTILYSPILLLHNLKLVDVNSLPTYTILFYIGRFTSVIMGAGLVFVTYLCGRELYEERAAVFAASIAALLCPFVYYAKTMNLEVPYLFWVMLSMLFYIRILKHQKLADYLLFSTTAAIAVGTKDQAYGLYILTPIFIIYQNYLYLKQNNQKARLKDAIMDEKVILAFALGFTIFLTIHNIVFNLQGFIKHVNLITAGDAQIRPRFERNIFGYFSMFVQSFRHIRFAFGWPLYCLCMLGLFSALLNKKKSNLLFCLLIPIVSYYLFYISVVFYNNVRYLLPSCLILALFGGQFIAELLNPAKKFFKAKAVLMTAIFVYTFAYAFSVNILMENDSRYYVEKWMAENISKNEVVLGAGDRKYLPRLENYKSEVTRKPTLAVLAKTKPDYIIGTSGYDIRRFETNRPEYEFFDKLNRGELGYKLLFTYKSHPKWDLFNQEELRYRNIDQMYIYSNFDKINPEIRVFRKKPGF</sequence>
<keyword evidence="7 8" id="KW-0472">Membrane</keyword>
<evidence type="ECO:0000256" key="1">
    <source>
        <dbReference type="ARBA" id="ARBA00004651"/>
    </source>
</evidence>
<comment type="subcellular location">
    <subcellularLocation>
        <location evidence="1">Cell membrane</location>
        <topology evidence="1">Multi-pass membrane protein</topology>
    </subcellularLocation>
</comment>
<protein>
    <recommendedName>
        <fullName evidence="9">Glycosyltransferase RgtA/B/C/D-like domain-containing protein</fullName>
    </recommendedName>
</protein>
<evidence type="ECO:0000256" key="5">
    <source>
        <dbReference type="ARBA" id="ARBA00022692"/>
    </source>
</evidence>
<keyword evidence="11" id="KW-1185">Reference proteome</keyword>
<feature type="transmembrane region" description="Helical" evidence="8">
    <location>
        <begin position="296"/>
        <end position="317"/>
    </location>
</feature>
<organism evidence="10 11">
    <name type="scientific">Microseira wollei NIES-4236</name>
    <dbReference type="NCBI Taxonomy" id="2530354"/>
    <lineage>
        <taxon>Bacteria</taxon>
        <taxon>Bacillati</taxon>
        <taxon>Cyanobacteriota</taxon>
        <taxon>Cyanophyceae</taxon>
        <taxon>Oscillatoriophycideae</taxon>
        <taxon>Aerosakkonematales</taxon>
        <taxon>Aerosakkonemataceae</taxon>
        <taxon>Microseira</taxon>
    </lineage>
</organism>
<feature type="transmembrane region" description="Helical" evidence="8">
    <location>
        <begin position="200"/>
        <end position="217"/>
    </location>
</feature>
<keyword evidence="5 8" id="KW-0812">Transmembrane</keyword>
<gene>
    <name evidence="10" type="ORF">MiSe_81670</name>
</gene>
<evidence type="ECO:0000256" key="2">
    <source>
        <dbReference type="ARBA" id="ARBA00022475"/>
    </source>
</evidence>
<evidence type="ECO:0000259" key="9">
    <source>
        <dbReference type="Pfam" id="PF13231"/>
    </source>
</evidence>
<evidence type="ECO:0000256" key="4">
    <source>
        <dbReference type="ARBA" id="ARBA00022679"/>
    </source>
</evidence>
<feature type="transmembrane region" description="Helical" evidence="8">
    <location>
        <begin position="382"/>
        <end position="402"/>
    </location>
</feature>
<keyword evidence="3" id="KW-0328">Glycosyltransferase</keyword>
<dbReference type="GO" id="GO:0005886">
    <property type="term" value="C:plasma membrane"/>
    <property type="evidence" value="ECO:0007669"/>
    <property type="project" value="UniProtKB-SubCell"/>
</dbReference>
<dbReference type="PANTHER" id="PTHR33908">
    <property type="entry name" value="MANNOSYLTRANSFERASE YKCB-RELATED"/>
    <property type="match status" value="1"/>
</dbReference>
<feature type="transmembrane region" description="Helical" evidence="8">
    <location>
        <begin position="99"/>
        <end position="120"/>
    </location>
</feature>
<dbReference type="InterPro" id="IPR038731">
    <property type="entry name" value="RgtA/B/C-like"/>
</dbReference>
<evidence type="ECO:0000256" key="6">
    <source>
        <dbReference type="ARBA" id="ARBA00022989"/>
    </source>
</evidence>
<keyword evidence="6 8" id="KW-1133">Transmembrane helix</keyword>
<dbReference type="RefSeq" id="WP_226592073.1">
    <property type="nucleotide sequence ID" value="NZ_BLAY01000216.1"/>
</dbReference>
<evidence type="ECO:0000313" key="11">
    <source>
        <dbReference type="Proteomes" id="UP001050975"/>
    </source>
</evidence>
<dbReference type="GO" id="GO:0009103">
    <property type="term" value="P:lipopolysaccharide biosynthetic process"/>
    <property type="evidence" value="ECO:0007669"/>
    <property type="project" value="UniProtKB-ARBA"/>
</dbReference>
<evidence type="ECO:0000313" key="10">
    <source>
        <dbReference type="EMBL" id="GET43345.1"/>
    </source>
</evidence>
<feature type="transmembrane region" description="Helical" evidence="8">
    <location>
        <begin position="324"/>
        <end position="344"/>
    </location>
</feature>
<keyword evidence="4" id="KW-0808">Transferase</keyword>
<proteinExistence type="predicted"/>
<feature type="transmembrane region" description="Helical" evidence="8">
    <location>
        <begin position="350"/>
        <end position="370"/>
    </location>
</feature>
<feature type="transmembrane region" description="Helical" evidence="8">
    <location>
        <begin position="237"/>
        <end position="255"/>
    </location>
</feature>
<evidence type="ECO:0000256" key="8">
    <source>
        <dbReference type="SAM" id="Phobius"/>
    </source>
</evidence>
<reference evidence="10" key="1">
    <citation type="submission" date="2019-10" db="EMBL/GenBank/DDBJ databases">
        <title>Draft genome sequece of Microseira wollei NIES-4236.</title>
        <authorList>
            <person name="Yamaguchi H."/>
            <person name="Suzuki S."/>
            <person name="Kawachi M."/>
        </authorList>
    </citation>
    <scope>NUCLEOTIDE SEQUENCE</scope>
    <source>
        <strain evidence="10">NIES-4236</strain>
    </source>
</reference>
<evidence type="ECO:0000256" key="7">
    <source>
        <dbReference type="ARBA" id="ARBA00023136"/>
    </source>
</evidence>
<dbReference type="GO" id="GO:0016763">
    <property type="term" value="F:pentosyltransferase activity"/>
    <property type="evidence" value="ECO:0007669"/>
    <property type="project" value="TreeGrafter"/>
</dbReference>
<feature type="transmembrane region" description="Helical" evidence="8">
    <location>
        <begin position="12"/>
        <end position="30"/>
    </location>
</feature>
<feature type="transmembrane region" description="Helical" evidence="8">
    <location>
        <begin position="157"/>
        <end position="174"/>
    </location>
</feature>
<name>A0AAV3XSC3_9CYAN</name>
<evidence type="ECO:0000256" key="3">
    <source>
        <dbReference type="ARBA" id="ARBA00022676"/>
    </source>
</evidence>
<feature type="transmembrane region" description="Helical" evidence="8">
    <location>
        <begin position="132"/>
        <end position="150"/>
    </location>
</feature>
<keyword evidence="2" id="KW-1003">Cell membrane</keyword>
<dbReference type="EMBL" id="BLAY01000216">
    <property type="protein sequence ID" value="GET43345.1"/>
    <property type="molecule type" value="Genomic_DNA"/>
</dbReference>